<feature type="signal peptide" evidence="1">
    <location>
        <begin position="1"/>
        <end position="19"/>
    </location>
</feature>
<organism evidence="3">
    <name type="scientific">Colletotrichum graminicola (strain M1.001 / M2 / FGSC 10212)</name>
    <name type="common">Maize anthracnose fungus</name>
    <name type="synonym">Glomerella graminicola</name>
    <dbReference type="NCBI Taxonomy" id="645133"/>
    <lineage>
        <taxon>Eukaryota</taxon>
        <taxon>Fungi</taxon>
        <taxon>Dikarya</taxon>
        <taxon>Ascomycota</taxon>
        <taxon>Pezizomycotina</taxon>
        <taxon>Sordariomycetes</taxon>
        <taxon>Hypocreomycetidae</taxon>
        <taxon>Glomerellales</taxon>
        <taxon>Glomerellaceae</taxon>
        <taxon>Colletotrichum</taxon>
        <taxon>Colletotrichum graminicola species complex</taxon>
    </lineage>
</organism>
<reference evidence="3" key="1">
    <citation type="journal article" date="2012" name="Nat. Genet.">
        <title>Lifestyle transitions in plant pathogenic Colletotrichum fungi deciphered by genome and transcriptome analyses.</title>
        <authorList>
            <person name="O'Connell R.J."/>
            <person name="Thon M.R."/>
            <person name="Hacquard S."/>
            <person name="Amyotte S.G."/>
            <person name="Kleemann J."/>
            <person name="Torres M.F."/>
            <person name="Damm U."/>
            <person name="Buiate E.A."/>
            <person name="Epstein L."/>
            <person name="Alkan N."/>
            <person name="Altmueller J."/>
            <person name="Alvarado-Balderrama L."/>
            <person name="Bauser C.A."/>
            <person name="Becker C."/>
            <person name="Birren B.W."/>
            <person name="Chen Z."/>
            <person name="Choi J."/>
            <person name="Crouch J.A."/>
            <person name="Duvick J.P."/>
            <person name="Farman M.A."/>
            <person name="Gan P."/>
            <person name="Heiman D."/>
            <person name="Henrissat B."/>
            <person name="Howard R.J."/>
            <person name="Kabbage M."/>
            <person name="Koch C."/>
            <person name="Kracher B."/>
            <person name="Kubo Y."/>
            <person name="Law A.D."/>
            <person name="Lebrun M.-H."/>
            <person name="Lee Y.-H."/>
            <person name="Miyara I."/>
            <person name="Moore N."/>
            <person name="Neumann U."/>
            <person name="Nordstroem K."/>
            <person name="Panaccione D.G."/>
            <person name="Panstruga R."/>
            <person name="Place M."/>
            <person name="Proctor R.H."/>
            <person name="Prusky D."/>
            <person name="Rech G."/>
            <person name="Reinhardt R."/>
            <person name="Rollins J.A."/>
            <person name="Rounsley S."/>
            <person name="Schardl C.L."/>
            <person name="Schwartz D.C."/>
            <person name="Shenoy N."/>
            <person name="Shirasu K."/>
            <person name="Sikhakolli U.R."/>
            <person name="Stueber K."/>
            <person name="Sukno S.A."/>
            <person name="Sweigard J.A."/>
            <person name="Takano Y."/>
            <person name="Takahara H."/>
            <person name="Trail F."/>
            <person name="van der Does H.C."/>
            <person name="Voll L.M."/>
            <person name="Will I."/>
            <person name="Young S."/>
            <person name="Zeng Q."/>
            <person name="Zhang J."/>
            <person name="Zhou S."/>
            <person name="Dickman M.B."/>
            <person name="Schulze-Lefert P."/>
            <person name="Ver Loren van Themaat E."/>
            <person name="Ma L.-J."/>
            <person name="Vaillancourt L.J."/>
        </authorList>
    </citation>
    <scope>NUCLEOTIDE SEQUENCE [LARGE SCALE GENOMIC DNA]</scope>
    <source>
        <strain evidence="3">M1.001 / M2 / FGSC 10212</strain>
    </source>
</reference>
<dbReference type="eggNOG" id="ENOG502T5RP">
    <property type="taxonomic scope" value="Eukaryota"/>
</dbReference>
<dbReference type="Proteomes" id="UP000008782">
    <property type="component" value="Unassembled WGS sequence"/>
</dbReference>
<dbReference type="GeneID" id="24411197"/>
<protein>
    <submittedName>
        <fullName evidence="2">Uncharacterized protein</fullName>
    </submittedName>
</protein>
<dbReference type="HOGENOM" id="CLU_195446_0_0_1"/>
<accession>E3QI73</accession>
<evidence type="ECO:0000256" key="1">
    <source>
        <dbReference type="SAM" id="SignalP"/>
    </source>
</evidence>
<dbReference type="AlphaFoldDB" id="E3QI73"/>
<keyword evidence="3" id="KW-1185">Reference proteome</keyword>
<gene>
    <name evidence="2" type="ORF">GLRG_05832</name>
</gene>
<evidence type="ECO:0000313" key="2">
    <source>
        <dbReference type="EMBL" id="EFQ30688.1"/>
    </source>
</evidence>
<name>E3QI73_COLGM</name>
<keyword evidence="1" id="KW-0732">Signal</keyword>
<dbReference type="OrthoDB" id="4849347at2759"/>
<dbReference type="EMBL" id="GG697350">
    <property type="protein sequence ID" value="EFQ30688.1"/>
    <property type="molecule type" value="Genomic_DNA"/>
</dbReference>
<sequence length="67" mass="7346">MKTTWFGLLLLQAMSLALAAAIERPNEEAEKEAARILKKPFEPLHPATGKMTVAPFHETDNTVAGKI</sequence>
<feature type="chain" id="PRO_5003178487" evidence="1">
    <location>
        <begin position="20"/>
        <end position="67"/>
    </location>
</feature>
<dbReference type="VEuPathDB" id="FungiDB:GLRG_05832"/>
<dbReference type="RefSeq" id="XP_008094708.1">
    <property type="nucleotide sequence ID" value="XM_008096517.1"/>
</dbReference>
<proteinExistence type="predicted"/>
<evidence type="ECO:0000313" key="3">
    <source>
        <dbReference type="Proteomes" id="UP000008782"/>
    </source>
</evidence>